<sequence length="488" mass="51360">MSSLRRSRVQEYAAQSDQGLAGVVRGSVSVAGGPGYDVARTGFQRGYAHRPSVVVGAVGAADVRAAVDHAAAHGLAVSIQATGHGLSVPSEGGVLIDTARFDGVEVNVGRRRARIEAGARWKDVIEITAAHGLAPLSGSSPTVGAVGYTLGGGLGLLSRAHGWAADRVEAVEVVLADGRLRRVTADAEPDLFWAVRGGRDGFGVVTAIEIELFAVPKVFGGALVFEGDRALEVLHAYRRWTDTVPEEMSSSATILSFPRLPSIPEPQRGERIVQLQITYAGDPTEGARLVAPLRKIGGLREDTLHDMSFADSHVIHSDPTDPHAYQGEGVLVRGLDDDVLGRVFELCGPQAAAMSVLTVKHLGGALARPAEVPNAVGHREAAFLVTLINPVTSAPVSTDGEVRADAASGVSASTMGTGFHAVDSDIADIRLLHGEFATVLRPVTLGRSMNFLFGERTAAARTSTHCPAVARRLDELRAHYDPTGMFVR</sequence>
<comment type="similarity">
    <text evidence="2">Belongs to the oxygen-dependent FAD-linked oxidoreductase family.</text>
</comment>
<gene>
    <name evidence="7" type="ORF">TL08_13885</name>
</gene>
<keyword evidence="8" id="KW-1185">Reference proteome</keyword>
<feature type="domain" description="FAD-binding PCMH-type" evidence="6">
    <location>
        <begin position="47"/>
        <end position="215"/>
    </location>
</feature>
<dbReference type="PROSITE" id="PS51387">
    <property type="entry name" value="FAD_PCMH"/>
    <property type="match status" value="1"/>
</dbReference>
<comment type="cofactor">
    <cofactor evidence="1">
        <name>FAD</name>
        <dbReference type="ChEBI" id="CHEBI:57692"/>
    </cofactor>
</comment>
<dbReference type="InterPro" id="IPR016169">
    <property type="entry name" value="FAD-bd_PCMH_sub2"/>
</dbReference>
<dbReference type="Proteomes" id="UP000095210">
    <property type="component" value="Chromosome"/>
</dbReference>
<dbReference type="PANTHER" id="PTHR42973:SF39">
    <property type="entry name" value="FAD-BINDING PCMH-TYPE DOMAIN-CONTAINING PROTEIN"/>
    <property type="match status" value="1"/>
</dbReference>
<evidence type="ECO:0000313" key="8">
    <source>
        <dbReference type="Proteomes" id="UP000095210"/>
    </source>
</evidence>
<dbReference type="Gene3D" id="3.40.462.20">
    <property type="match status" value="1"/>
</dbReference>
<evidence type="ECO:0000259" key="6">
    <source>
        <dbReference type="PROSITE" id="PS51387"/>
    </source>
</evidence>
<dbReference type="RefSeq" id="WP_216637831.1">
    <property type="nucleotide sequence ID" value="NZ_CP014859.1"/>
</dbReference>
<evidence type="ECO:0000313" key="7">
    <source>
        <dbReference type="EMBL" id="AOS63591.1"/>
    </source>
</evidence>
<dbReference type="InterPro" id="IPR006094">
    <property type="entry name" value="Oxid_FAD_bind_N"/>
</dbReference>
<dbReference type="PANTHER" id="PTHR42973">
    <property type="entry name" value="BINDING OXIDOREDUCTASE, PUTATIVE (AFU_ORTHOLOGUE AFUA_1G17690)-RELATED"/>
    <property type="match status" value="1"/>
</dbReference>
<dbReference type="InterPro" id="IPR050416">
    <property type="entry name" value="FAD-linked_Oxidoreductase"/>
</dbReference>
<keyword evidence="3" id="KW-0285">Flavoprotein</keyword>
<evidence type="ECO:0000256" key="1">
    <source>
        <dbReference type="ARBA" id="ARBA00001974"/>
    </source>
</evidence>
<dbReference type="Gene3D" id="3.30.43.10">
    <property type="entry name" value="Uridine Diphospho-n-acetylenolpyruvylglucosamine Reductase, domain 2"/>
    <property type="match status" value="1"/>
</dbReference>
<evidence type="ECO:0000256" key="5">
    <source>
        <dbReference type="ARBA" id="ARBA00023002"/>
    </source>
</evidence>
<proteinExistence type="inferred from homology"/>
<dbReference type="PROSITE" id="PS00862">
    <property type="entry name" value="OX2_COVAL_FAD"/>
    <property type="match status" value="1"/>
</dbReference>
<dbReference type="InterPro" id="IPR016167">
    <property type="entry name" value="FAD-bd_PCMH_sub1"/>
</dbReference>
<organism evidence="7 8">
    <name type="scientific">Actinoalloteichus hymeniacidonis</name>
    <dbReference type="NCBI Taxonomy" id="340345"/>
    <lineage>
        <taxon>Bacteria</taxon>
        <taxon>Bacillati</taxon>
        <taxon>Actinomycetota</taxon>
        <taxon>Actinomycetes</taxon>
        <taxon>Pseudonocardiales</taxon>
        <taxon>Pseudonocardiaceae</taxon>
        <taxon>Actinoalloteichus</taxon>
    </lineage>
</organism>
<accession>A0AAC9HRF3</accession>
<dbReference type="SUPFAM" id="SSF56176">
    <property type="entry name" value="FAD-binding/transporter-associated domain-like"/>
    <property type="match status" value="1"/>
</dbReference>
<keyword evidence="5" id="KW-0560">Oxidoreductase</keyword>
<dbReference type="InterPro" id="IPR036318">
    <property type="entry name" value="FAD-bd_PCMH-like_sf"/>
</dbReference>
<evidence type="ECO:0000256" key="3">
    <source>
        <dbReference type="ARBA" id="ARBA00022630"/>
    </source>
</evidence>
<dbReference type="AlphaFoldDB" id="A0AAC9HRF3"/>
<protein>
    <submittedName>
        <fullName evidence="7">FAD binding protein</fullName>
    </submittedName>
</protein>
<dbReference type="GO" id="GO:0071949">
    <property type="term" value="F:FAD binding"/>
    <property type="evidence" value="ECO:0007669"/>
    <property type="project" value="InterPro"/>
</dbReference>
<dbReference type="Gene3D" id="3.30.465.10">
    <property type="match status" value="1"/>
</dbReference>
<dbReference type="InterPro" id="IPR016166">
    <property type="entry name" value="FAD-bd_PCMH"/>
</dbReference>
<keyword evidence="4" id="KW-0274">FAD</keyword>
<reference evidence="8" key="1">
    <citation type="submission" date="2016-03" db="EMBL/GenBank/DDBJ databases">
        <title>Complete genome sequence of the type strain Actinoalloteichus hymeniacidonis DSM 45092.</title>
        <authorList>
            <person name="Schaffert L."/>
            <person name="Albersmeier A."/>
            <person name="Winkler A."/>
            <person name="Kalinowski J."/>
            <person name="Zotchev S."/>
            <person name="Ruckert C."/>
        </authorList>
    </citation>
    <scope>NUCLEOTIDE SEQUENCE [LARGE SCALE GENOMIC DNA]</scope>
    <source>
        <strain evidence="8">HPA177(T) (DSM 45092(T))</strain>
    </source>
</reference>
<dbReference type="InterPro" id="IPR006093">
    <property type="entry name" value="Oxy_OxRdtase_FAD_BS"/>
</dbReference>
<name>A0AAC9HRF3_9PSEU</name>
<evidence type="ECO:0000256" key="4">
    <source>
        <dbReference type="ARBA" id="ARBA00022827"/>
    </source>
</evidence>
<dbReference type="KEGG" id="ahm:TL08_13885"/>
<dbReference type="EMBL" id="CP014859">
    <property type="protein sequence ID" value="AOS63591.1"/>
    <property type="molecule type" value="Genomic_DNA"/>
</dbReference>
<dbReference type="Pfam" id="PF01565">
    <property type="entry name" value="FAD_binding_4"/>
    <property type="match status" value="1"/>
</dbReference>
<dbReference type="GO" id="GO:0016491">
    <property type="term" value="F:oxidoreductase activity"/>
    <property type="evidence" value="ECO:0007669"/>
    <property type="project" value="UniProtKB-KW"/>
</dbReference>
<evidence type="ECO:0000256" key="2">
    <source>
        <dbReference type="ARBA" id="ARBA00005466"/>
    </source>
</evidence>